<dbReference type="Proteomes" id="UP000229526">
    <property type="component" value="Unassembled WGS sequence"/>
</dbReference>
<dbReference type="EMBL" id="PFBD01000012">
    <property type="protein sequence ID" value="PIR87258.1"/>
    <property type="molecule type" value="Genomic_DNA"/>
</dbReference>
<evidence type="ECO:0000313" key="3">
    <source>
        <dbReference type="Proteomes" id="UP000229526"/>
    </source>
</evidence>
<comment type="caution">
    <text evidence="2">The sequence shown here is derived from an EMBL/GenBank/DDBJ whole genome shotgun (WGS) entry which is preliminary data.</text>
</comment>
<gene>
    <name evidence="2" type="ORF">COU11_01360</name>
</gene>
<dbReference type="AlphaFoldDB" id="A0A2H0ULI8"/>
<sequence length="269" mass="30022">MTSLVKRKNLVLGKGFIGSYLAKHLRDSGEEVRVLARDGGVDLRQAENQQASFEWADRVWFVAWDVGVWKKDTPPSYEADILESNLQLCRSVFRVLEKTKKPFLFVSSQASLFPDLMTLGVTKKVGELWTKILGGQIARFWNVYGWEPVGEKSHLIPDLVWNGLQGEKIQLRSSGEETRQFVYVQDAVEALVYQFDSGQEVAEIVSGTWTPVREVARLVGEKLGVGVVLGEQAGKPSLATPSTPLLGWLPRFSLEQGVEETIKEAKSLS</sequence>
<dbReference type="Gene3D" id="3.40.50.720">
    <property type="entry name" value="NAD(P)-binding Rossmann-like Domain"/>
    <property type="match status" value="2"/>
</dbReference>
<reference evidence="3" key="1">
    <citation type="submission" date="2017-09" db="EMBL/GenBank/DDBJ databases">
        <title>Depth-based differentiation of microbial function through sediment-hosted aquifers and enrichment of novel symbionts in the deep terrestrial subsurface.</title>
        <authorList>
            <person name="Probst A.J."/>
            <person name="Ladd B."/>
            <person name="Jarett J.K."/>
            <person name="Geller-Mcgrath D.E."/>
            <person name="Sieber C.M.K."/>
            <person name="Emerson J.B."/>
            <person name="Anantharaman K."/>
            <person name="Thomas B.C."/>
            <person name="Malmstrom R."/>
            <person name="Stieglmeier M."/>
            <person name="Klingl A."/>
            <person name="Woyke T."/>
            <person name="Ryan C.M."/>
            <person name="Banfield J.F."/>
        </authorList>
    </citation>
    <scope>NUCLEOTIDE SEQUENCE [LARGE SCALE GENOMIC DNA]</scope>
</reference>
<dbReference type="Gene3D" id="3.90.25.10">
    <property type="entry name" value="UDP-galactose 4-epimerase, domain 1"/>
    <property type="match status" value="1"/>
</dbReference>
<dbReference type="PANTHER" id="PTHR43245">
    <property type="entry name" value="BIFUNCTIONAL POLYMYXIN RESISTANCE PROTEIN ARNA"/>
    <property type="match status" value="1"/>
</dbReference>
<dbReference type="PANTHER" id="PTHR43245:SF13">
    <property type="entry name" value="UDP-D-APIOSE_UDP-D-XYLOSE SYNTHASE 2"/>
    <property type="match status" value="1"/>
</dbReference>
<dbReference type="SUPFAM" id="SSF51735">
    <property type="entry name" value="NAD(P)-binding Rossmann-fold domains"/>
    <property type="match status" value="1"/>
</dbReference>
<evidence type="ECO:0000259" key="1">
    <source>
        <dbReference type="Pfam" id="PF01370"/>
    </source>
</evidence>
<dbReference type="InterPro" id="IPR050177">
    <property type="entry name" value="Lipid_A_modif_metabolic_enz"/>
</dbReference>
<protein>
    <recommendedName>
        <fullName evidence="1">NAD-dependent epimerase/dehydratase domain-containing protein</fullName>
    </recommendedName>
</protein>
<proteinExistence type="predicted"/>
<dbReference type="Pfam" id="PF01370">
    <property type="entry name" value="Epimerase"/>
    <property type="match status" value="2"/>
</dbReference>
<evidence type="ECO:0000313" key="2">
    <source>
        <dbReference type="EMBL" id="PIR87258.1"/>
    </source>
</evidence>
<dbReference type="InterPro" id="IPR001509">
    <property type="entry name" value="Epimerase_deHydtase"/>
</dbReference>
<accession>A0A2H0ULI8</accession>
<feature type="domain" description="NAD-dependent epimerase/dehydratase" evidence="1">
    <location>
        <begin position="137"/>
        <end position="197"/>
    </location>
</feature>
<organism evidence="2 3">
    <name type="scientific">Candidatus Harrisonbacteria bacterium CG10_big_fil_rev_8_21_14_0_10_49_15</name>
    <dbReference type="NCBI Taxonomy" id="1974587"/>
    <lineage>
        <taxon>Bacteria</taxon>
        <taxon>Candidatus Harrisoniibacteriota</taxon>
    </lineage>
</organism>
<feature type="domain" description="NAD-dependent epimerase/dehydratase" evidence="1">
    <location>
        <begin position="11"/>
        <end position="115"/>
    </location>
</feature>
<name>A0A2H0ULI8_9BACT</name>
<dbReference type="InterPro" id="IPR036291">
    <property type="entry name" value="NAD(P)-bd_dom_sf"/>
</dbReference>